<evidence type="ECO:0000256" key="2">
    <source>
        <dbReference type="RuleBase" id="RU003476"/>
    </source>
</evidence>
<evidence type="ECO:0000313" key="4">
    <source>
        <dbReference type="EMBL" id="MBM3226965.1"/>
    </source>
</evidence>
<dbReference type="PROSITE" id="PS00893">
    <property type="entry name" value="NUDIX_BOX"/>
    <property type="match status" value="1"/>
</dbReference>
<proteinExistence type="inferred from homology"/>
<accession>A0A938B708</accession>
<dbReference type="InterPro" id="IPR015797">
    <property type="entry name" value="NUDIX_hydrolase-like_dom_sf"/>
</dbReference>
<dbReference type="InterPro" id="IPR020476">
    <property type="entry name" value="Nudix_hydrolase"/>
</dbReference>
<dbReference type="SUPFAM" id="SSF55811">
    <property type="entry name" value="Nudix"/>
    <property type="match status" value="1"/>
</dbReference>
<comment type="similarity">
    <text evidence="2">Belongs to the Nudix hydrolase family.</text>
</comment>
<dbReference type="Pfam" id="PF00293">
    <property type="entry name" value="NUDIX"/>
    <property type="match status" value="1"/>
</dbReference>
<dbReference type="InterPro" id="IPR020084">
    <property type="entry name" value="NUDIX_hydrolase_CS"/>
</dbReference>
<name>A0A938B708_UNCTE</name>
<evidence type="ECO:0000313" key="5">
    <source>
        <dbReference type="Proteomes" id="UP000712673"/>
    </source>
</evidence>
<organism evidence="4 5">
    <name type="scientific">Tectimicrobiota bacterium</name>
    <dbReference type="NCBI Taxonomy" id="2528274"/>
    <lineage>
        <taxon>Bacteria</taxon>
        <taxon>Pseudomonadati</taxon>
        <taxon>Nitrospinota/Tectimicrobiota group</taxon>
        <taxon>Candidatus Tectimicrobiota</taxon>
    </lineage>
</organism>
<dbReference type="PANTHER" id="PTHR43736:SF1">
    <property type="entry name" value="DIHYDRONEOPTERIN TRIPHOSPHATE DIPHOSPHATASE"/>
    <property type="match status" value="1"/>
</dbReference>
<comment type="caution">
    <text evidence="4">The sequence shown here is derived from an EMBL/GenBank/DDBJ whole genome shotgun (WGS) entry which is preliminary data.</text>
</comment>
<dbReference type="Gene3D" id="3.90.79.10">
    <property type="entry name" value="Nucleoside Triphosphate Pyrophosphohydrolase"/>
    <property type="match status" value="1"/>
</dbReference>
<dbReference type="AlphaFoldDB" id="A0A938B708"/>
<protein>
    <submittedName>
        <fullName evidence="4">NUDIX domain-containing protein</fullName>
    </submittedName>
</protein>
<feature type="domain" description="Nudix hydrolase" evidence="3">
    <location>
        <begin position="21"/>
        <end position="156"/>
    </location>
</feature>
<evidence type="ECO:0000259" key="3">
    <source>
        <dbReference type="PROSITE" id="PS51462"/>
    </source>
</evidence>
<gene>
    <name evidence="4" type="ORF">FJZ47_24630</name>
</gene>
<reference evidence="4" key="1">
    <citation type="submission" date="2019-03" db="EMBL/GenBank/DDBJ databases">
        <title>Lake Tanganyika Metagenome-Assembled Genomes (MAGs).</title>
        <authorList>
            <person name="Tran P."/>
        </authorList>
    </citation>
    <scope>NUCLEOTIDE SEQUENCE</scope>
    <source>
        <strain evidence="4">K_DeepCast_65m_m2_066</strain>
    </source>
</reference>
<dbReference type="EMBL" id="VGLS01001129">
    <property type="protein sequence ID" value="MBM3226965.1"/>
    <property type="molecule type" value="Genomic_DNA"/>
</dbReference>
<dbReference type="PROSITE" id="PS51462">
    <property type="entry name" value="NUDIX"/>
    <property type="match status" value="1"/>
</dbReference>
<sequence length="189" mass="21748">MADFRATRRQERGMPWQLHTYWHDLLAPVLRQEPPPTIPQAIVLQGTEVLLVQRATPRFWELPGGSMAAGETPEETVIREVWEETGVCVVIVEMLGWYERTGFRAHHSPVYICCPQSPLRQTLDADTLRAQYFPLQQLPRGLCPWYRVMLQQDMVSCAPRPLRHTQHLGLRTVAHCLGLDLGSRCGLWR</sequence>
<keyword evidence="1 2" id="KW-0378">Hydrolase</keyword>
<dbReference type="Proteomes" id="UP000712673">
    <property type="component" value="Unassembled WGS sequence"/>
</dbReference>
<dbReference type="GO" id="GO:0016787">
    <property type="term" value="F:hydrolase activity"/>
    <property type="evidence" value="ECO:0007669"/>
    <property type="project" value="UniProtKB-KW"/>
</dbReference>
<dbReference type="InterPro" id="IPR000086">
    <property type="entry name" value="NUDIX_hydrolase_dom"/>
</dbReference>
<evidence type="ECO:0000256" key="1">
    <source>
        <dbReference type="ARBA" id="ARBA00022801"/>
    </source>
</evidence>
<dbReference type="PRINTS" id="PR00502">
    <property type="entry name" value="NUDIXFAMILY"/>
</dbReference>
<dbReference type="PANTHER" id="PTHR43736">
    <property type="entry name" value="ADP-RIBOSE PYROPHOSPHATASE"/>
    <property type="match status" value="1"/>
</dbReference>